<dbReference type="RefSeq" id="WP_386062291.1">
    <property type="nucleotide sequence ID" value="NZ_JBHLTQ010000003.1"/>
</dbReference>
<protein>
    <submittedName>
        <fullName evidence="5">T9SS type A sorting domain-containing protein</fullName>
    </submittedName>
</protein>
<name>A0ABV6Q8D1_9FLAO</name>
<dbReference type="NCBIfam" id="TIGR04183">
    <property type="entry name" value="Por_Secre_tail"/>
    <property type="match status" value="1"/>
</dbReference>
<evidence type="ECO:0000313" key="5">
    <source>
        <dbReference type="EMBL" id="MFC0604523.1"/>
    </source>
</evidence>
<evidence type="ECO:0000256" key="1">
    <source>
        <dbReference type="ARBA" id="ARBA00022729"/>
    </source>
</evidence>
<comment type="caution">
    <text evidence="5">The sequence shown here is derived from an EMBL/GenBank/DDBJ whole genome shotgun (WGS) entry which is preliminary data.</text>
</comment>
<accession>A0ABV6Q8D1</accession>
<sequence>MKKITYLVLCMFIGGLMTANAQYSFPAVAGPVVVAAGSPVTLNINDAANAAGVPAGMYSTFSVSVDWAEDAGNPFSSEADLTMTTTAGSVLIDPATTGSAGSANPTTMTFDGTFTADYDPTTDGFMDIVLNQSWSGSSANWSNIVVTIVPALTCTPPAGTVVLGAVDCSAGTFEVDVDITDLGDGSPSLFDGTNTFPIAATGPFSVAGYPIGTPITFTLLHGSDALCDQDLGTIEDGCPIFSAVDCAAGTPVNTTFCYGDDADIQYSFTSSDGSPLRVDFVEGYFEDCCDDIIIYDGLTTSDPVLFQSDTNAGDDATGISAISTGDSVLVRLVSDGSVSCDAGSGSGISLNFDVSCSSCTPATATASVVDDCDISGGFNIVVDITDLGSATDITLSDDQGSADQNVTVIGMYTFGPYVNGTDVSITLADDADAQCTETFASLTQTVCPPANDDCANAIALTPGGVFTDNPVTGQTNAGATDSGEMPLPGCATYDPADVTGNGGDVWYAVTVPSDGNLTIETDSDPTGNGGDGGMAVYSGTCGSLALFECNDDGGNGLYSQVVIEPADGLADQTVYIRVWELGGNAVINFQVSAFSATLGIDDVENSSAFTFYPNPVKNTLTLNAQNTIENVTMYNMLGQEVLRATPNNVDSDLDMSGLQNGTYFIKVTIANTTKTIRVIKQ</sequence>
<organism evidence="5 6">
    <name type="scientific">Winogradskyella pulchriflava</name>
    <dbReference type="NCBI Taxonomy" id="1110688"/>
    <lineage>
        <taxon>Bacteria</taxon>
        <taxon>Pseudomonadati</taxon>
        <taxon>Bacteroidota</taxon>
        <taxon>Flavobacteriia</taxon>
        <taxon>Flavobacteriales</taxon>
        <taxon>Flavobacteriaceae</taxon>
        <taxon>Winogradskyella</taxon>
    </lineage>
</organism>
<feature type="domain" description="T9SS-like galactose binding" evidence="4">
    <location>
        <begin position="450"/>
        <end position="523"/>
    </location>
</feature>
<dbReference type="EMBL" id="JBHLTQ010000003">
    <property type="protein sequence ID" value="MFC0604523.1"/>
    <property type="molecule type" value="Genomic_DNA"/>
</dbReference>
<dbReference type="InterPro" id="IPR056600">
    <property type="entry name" value="GBD_T9SS_assoc"/>
</dbReference>
<dbReference type="SUPFAM" id="SSF49854">
    <property type="entry name" value="Spermadhesin, CUB domain"/>
    <property type="match status" value="1"/>
</dbReference>
<feature type="chain" id="PRO_5045061538" evidence="2">
    <location>
        <begin position="22"/>
        <end position="681"/>
    </location>
</feature>
<feature type="signal peptide" evidence="2">
    <location>
        <begin position="1"/>
        <end position="21"/>
    </location>
</feature>
<evidence type="ECO:0000259" key="4">
    <source>
        <dbReference type="Pfam" id="PF23759"/>
    </source>
</evidence>
<proteinExistence type="predicted"/>
<evidence type="ECO:0000256" key="2">
    <source>
        <dbReference type="SAM" id="SignalP"/>
    </source>
</evidence>
<keyword evidence="6" id="KW-1185">Reference proteome</keyword>
<dbReference type="InterPro" id="IPR035914">
    <property type="entry name" value="Sperma_CUB_dom_sf"/>
</dbReference>
<evidence type="ECO:0000259" key="3">
    <source>
        <dbReference type="Pfam" id="PF18962"/>
    </source>
</evidence>
<evidence type="ECO:0000313" key="6">
    <source>
        <dbReference type="Proteomes" id="UP001589832"/>
    </source>
</evidence>
<dbReference type="InterPro" id="IPR026444">
    <property type="entry name" value="Secre_tail"/>
</dbReference>
<dbReference type="Pfam" id="PF23759">
    <property type="entry name" value="GBD_T9SS_assoc"/>
    <property type="match status" value="1"/>
</dbReference>
<dbReference type="Proteomes" id="UP001589832">
    <property type="component" value="Unassembled WGS sequence"/>
</dbReference>
<feature type="domain" description="Secretion system C-terminal sorting" evidence="3">
    <location>
        <begin position="612"/>
        <end position="676"/>
    </location>
</feature>
<keyword evidence="1 2" id="KW-0732">Signal</keyword>
<gene>
    <name evidence="5" type="ORF">ACFFGA_08155</name>
</gene>
<dbReference type="Pfam" id="PF18962">
    <property type="entry name" value="Por_Secre_tail"/>
    <property type="match status" value="1"/>
</dbReference>
<reference evidence="5 6" key="1">
    <citation type="submission" date="2024-09" db="EMBL/GenBank/DDBJ databases">
        <authorList>
            <person name="Sun Q."/>
            <person name="Mori K."/>
        </authorList>
    </citation>
    <scope>NUCLEOTIDE SEQUENCE [LARGE SCALE GENOMIC DNA]</scope>
    <source>
        <strain evidence="5 6">NCAIM B.02481</strain>
    </source>
</reference>
<dbReference type="Gene3D" id="2.60.120.380">
    <property type="match status" value="1"/>
</dbReference>